<sequence>MEDLNGKWWLKKSYYRQALSMALNQRSRCKVDHRGSNVRIETGGDGSNKSVGSDWKVLGSRSGQVFSVAEGCDLLSHVLEKEVRWNAMQEGKLVLQRKLTVNLRSFLELPIVEKQPKVSISGNGRFGDAVADGMYTANEDEAPTDDGNRGIFRSAWWRTCNVG</sequence>
<comment type="caution">
    <text evidence="1">The sequence shown here is derived from an EMBL/GenBank/DDBJ whole genome shotgun (WGS) entry which is preliminary data.</text>
</comment>
<evidence type="ECO:0000313" key="2">
    <source>
        <dbReference type="Proteomes" id="UP001141806"/>
    </source>
</evidence>
<dbReference type="Proteomes" id="UP001141806">
    <property type="component" value="Unassembled WGS sequence"/>
</dbReference>
<keyword evidence="2" id="KW-1185">Reference proteome</keyword>
<gene>
    <name evidence="1" type="ORF">NE237_029275</name>
</gene>
<dbReference type="EMBL" id="JAMYWD010000012">
    <property type="protein sequence ID" value="KAJ4952443.1"/>
    <property type="molecule type" value="Genomic_DNA"/>
</dbReference>
<dbReference type="AlphaFoldDB" id="A0A9Q0JW39"/>
<name>A0A9Q0JW39_9MAGN</name>
<protein>
    <submittedName>
        <fullName evidence="1">Uncharacterized protein</fullName>
    </submittedName>
</protein>
<organism evidence="1 2">
    <name type="scientific">Protea cynaroides</name>
    <dbReference type="NCBI Taxonomy" id="273540"/>
    <lineage>
        <taxon>Eukaryota</taxon>
        <taxon>Viridiplantae</taxon>
        <taxon>Streptophyta</taxon>
        <taxon>Embryophyta</taxon>
        <taxon>Tracheophyta</taxon>
        <taxon>Spermatophyta</taxon>
        <taxon>Magnoliopsida</taxon>
        <taxon>Proteales</taxon>
        <taxon>Proteaceae</taxon>
        <taxon>Protea</taxon>
    </lineage>
</organism>
<reference evidence="1" key="1">
    <citation type="journal article" date="2023" name="Plant J.">
        <title>The genome of the king protea, Protea cynaroides.</title>
        <authorList>
            <person name="Chang J."/>
            <person name="Duong T.A."/>
            <person name="Schoeman C."/>
            <person name="Ma X."/>
            <person name="Roodt D."/>
            <person name="Barker N."/>
            <person name="Li Z."/>
            <person name="Van de Peer Y."/>
            <person name="Mizrachi E."/>
        </authorList>
    </citation>
    <scope>NUCLEOTIDE SEQUENCE</scope>
    <source>
        <tissue evidence="1">Young leaves</tissue>
    </source>
</reference>
<proteinExistence type="predicted"/>
<accession>A0A9Q0JW39</accession>
<evidence type="ECO:0000313" key="1">
    <source>
        <dbReference type="EMBL" id="KAJ4952443.1"/>
    </source>
</evidence>